<dbReference type="PANTHER" id="PTHR31775:SF31">
    <property type="entry name" value="REMORIN-LIKE"/>
    <property type="match status" value="1"/>
</dbReference>
<dbReference type="RefSeq" id="XP_057435609.1">
    <property type="nucleotide sequence ID" value="XM_057579626.1"/>
</dbReference>
<protein>
    <recommendedName>
        <fullName evidence="7">Remorin C-terminal domain-containing protein</fullName>
    </recommendedName>
</protein>
<evidence type="ECO:0000259" key="4">
    <source>
        <dbReference type="Pfam" id="PF03763"/>
    </source>
</evidence>
<dbReference type="PANTHER" id="PTHR31775">
    <property type="entry name" value="OS02G0117200 PROTEIN"/>
    <property type="match status" value="1"/>
</dbReference>
<dbReference type="AlphaFoldDB" id="I3SFM9"/>
<dbReference type="KEGG" id="lja:130728239"/>
<sequence length="187" mass="20618">MAELQKKAESDTTPAPVAAVPPPSNDAVAKKAPEVAADDSKALVVVPEKTPVPENKPSSKGSLDRDVALAELEKEKRLSYVKAWEESEKSKTENKAQKNLSDVVAWENSKKAALEAQLRKIEERLEKKKAEYGEKMKNKIALVHKEAEERRAMIEAKRGEDLLKAEELAAKFRATGTTPKKPVLGCF</sequence>
<dbReference type="GeneID" id="130728239"/>
<dbReference type="InterPro" id="IPR005516">
    <property type="entry name" value="Remorin_C"/>
</dbReference>
<proteinExistence type="evidence at transcript level"/>
<dbReference type="EMBL" id="BT139276">
    <property type="protein sequence ID" value="AFK39071.1"/>
    <property type="molecule type" value="mRNA"/>
</dbReference>
<reference evidence="6" key="1">
    <citation type="submission" date="2012-05" db="EMBL/GenBank/DDBJ databases">
        <authorList>
            <person name="Krishnakumar V."/>
            <person name="Cheung F."/>
            <person name="Xiao Y."/>
            <person name="Chan A."/>
            <person name="Moskal W.A."/>
            <person name="Town C.D."/>
        </authorList>
    </citation>
    <scope>NUCLEOTIDE SEQUENCE</scope>
</reference>
<dbReference type="OrthoDB" id="684343at2759"/>
<dbReference type="Pfam" id="PF03766">
    <property type="entry name" value="Remorin_N"/>
    <property type="match status" value="1"/>
</dbReference>
<evidence type="ECO:0000256" key="3">
    <source>
        <dbReference type="SAM" id="MobiDB-lite"/>
    </source>
</evidence>
<feature type="domain" description="Remorin N-terminal" evidence="5">
    <location>
        <begin position="18"/>
        <end position="72"/>
    </location>
</feature>
<feature type="coiled-coil region" evidence="2">
    <location>
        <begin position="104"/>
        <end position="138"/>
    </location>
</feature>
<evidence type="ECO:0000259" key="5">
    <source>
        <dbReference type="Pfam" id="PF03766"/>
    </source>
</evidence>
<evidence type="ECO:0008006" key="7">
    <source>
        <dbReference type="Google" id="ProtNLM"/>
    </source>
</evidence>
<evidence type="ECO:0000256" key="1">
    <source>
        <dbReference type="ARBA" id="ARBA00005711"/>
    </source>
</evidence>
<feature type="domain" description="Remorin C-terminal" evidence="4">
    <location>
        <begin position="76"/>
        <end position="181"/>
    </location>
</feature>
<feature type="region of interest" description="Disordered" evidence="3">
    <location>
        <begin position="1"/>
        <end position="67"/>
    </location>
</feature>
<feature type="compositionally biased region" description="Basic and acidic residues" evidence="3">
    <location>
        <begin position="28"/>
        <end position="41"/>
    </location>
</feature>
<dbReference type="Pfam" id="PF03763">
    <property type="entry name" value="Remorin_C"/>
    <property type="match status" value="1"/>
</dbReference>
<keyword evidence="2" id="KW-0175">Coiled coil</keyword>
<organism evidence="6">
    <name type="scientific">Lotus japonicus</name>
    <name type="common">Lotus corniculatus var. japonicus</name>
    <dbReference type="NCBI Taxonomy" id="34305"/>
    <lineage>
        <taxon>Eukaryota</taxon>
        <taxon>Viridiplantae</taxon>
        <taxon>Streptophyta</taxon>
        <taxon>Embryophyta</taxon>
        <taxon>Tracheophyta</taxon>
        <taxon>Spermatophyta</taxon>
        <taxon>Magnoliopsida</taxon>
        <taxon>eudicotyledons</taxon>
        <taxon>Gunneridae</taxon>
        <taxon>Pentapetalae</taxon>
        <taxon>rosids</taxon>
        <taxon>fabids</taxon>
        <taxon>Fabales</taxon>
        <taxon>Fabaceae</taxon>
        <taxon>Papilionoideae</taxon>
        <taxon>50 kb inversion clade</taxon>
        <taxon>NPAAA clade</taxon>
        <taxon>Hologalegina</taxon>
        <taxon>robinioid clade</taxon>
        <taxon>Loteae</taxon>
        <taxon>Lotus</taxon>
    </lineage>
</organism>
<name>I3SFM9_LOTJA</name>
<comment type="similarity">
    <text evidence="1">Belongs to the remorin family.</text>
</comment>
<dbReference type="InterPro" id="IPR005518">
    <property type="entry name" value="Remorin_N"/>
</dbReference>
<evidence type="ECO:0000256" key="2">
    <source>
        <dbReference type="SAM" id="Coils"/>
    </source>
</evidence>
<accession>I3SFM9</accession>
<feature type="compositionally biased region" description="Basic and acidic residues" evidence="3">
    <location>
        <begin position="1"/>
        <end position="10"/>
    </location>
</feature>
<evidence type="ECO:0000313" key="6">
    <source>
        <dbReference type="EMBL" id="AFK39071.1"/>
    </source>
</evidence>